<protein>
    <submittedName>
        <fullName evidence="4">Phosphodiesterase 6D</fullName>
    </submittedName>
</protein>
<evidence type="ECO:0000259" key="3">
    <source>
        <dbReference type="Pfam" id="PF05351"/>
    </source>
</evidence>
<dbReference type="Proteomes" id="UP000694521">
    <property type="component" value="Unplaced"/>
</dbReference>
<evidence type="ECO:0000256" key="2">
    <source>
        <dbReference type="SAM" id="MobiDB-lite"/>
    </source>
</evidence>
<keyword evidence="5" id="KW-1185">Reference proteome</keyword>
<feature type="domain" description="GMP phosphodiesterase delta subunit" evidence="3">
    <location>
        <begin position="113"/>
        <end position="219"/>
    </location>
</feature>
<proteinExistence type="inferred from homology"/>
<dbReference type="InterPro" id="IPR037036">
    <property type="entry name" value="PDED_dom_sf"/>
</dbReference>
<dbReference type="PANTHER" id="PTHR12976:SF0">
    <property type="entry name" value="RETINAL ROD RHODOPSIN-SENSITIVE CGMP 3',5'-CYCLIC PHOSPHODIESTERASE SUBUNIT DELTA"/>
    <property type="match status" value="1"/>
</dbReference>
<dbReference type="InterPro" id="IPR008015">
    <property type="entry name" value="PDED_dom"/>
</dbReference>
<reference evidence="4" key="1">
    <citation type="submission" date="2025-08" db="UniProtKB">
        <authorList>
            <consortium name="Ensembl"/>
        </authorList>
    </citation>
    <scope>IDENTIFICATION</scope>
</reference>
<evidence type="ECO:0000313" key="5">
    <source>
        <dbReference type="Proteomes" id="UP000694521"/>
    </source>
</evidence>
<evidence type="ECO:0000256" key="1">
    <source>
        <dbReference type="ARBA" id="ARBA00008102"/>
    </source>
</evidence>
<dbReference type="AlphaFoldDB" id="A0A8B9EE40"/>
<dbReference type="SUPFAM" id="SSF81296">
    <property type="entry name" value="E set domains"/>
    <property type="match status" value="1"/>
</dbReference>
<dbReference type="PANTHER" id="PTHR12976">
    <property type="entry name" value="RETINAL ROD RHODOPSIN-SENSITIVE CGMP 3',5'-CYCLIC PHOSPHODIESTERASE DELTA-SUBUNIT"/>
    <property type="match status" value="1"/>
</dbReference>
<reference evidence="4" key="2">
    <citation type="submission" date="2025-09" db="UniProtKB">
        <authorList>
            <consortium name="Ensembl"/>
        </authorList>
    </citation>
    <scope>IDENTIFICATION</scope>
</reference>
<dbReference type="InterPro" id="IPR014756">
    <property type="entry name" value="Ig_E-set"/>
</dbReference>
<comment type="similarity">
    <text evidence="1">Belongs to the PDE6D/unc-119 family.</text>
</comment>
<accession>A0A8B9EE40</accession>
<feature type="region of interest" description="Disordered" evidence="2">
    <location>
        <begin position="1"/>
        <end position="63"/>
    </location>
</feature>
<name>A0A8B9EE40_ANSCY</name>
<organism evidence="4 5">
    <name type="scientific">Anser cygnoides</name>
    <name type="common">Swan goose</name>
    <dbReference type="NCBI Taxonomy" id="8845"/>
    <lineage>
        <taxon>Eukaryota</taxon>
        <taxon>Metazoa</taxon>
        <taxon>Chordata</taxon>
        <taxon>Craniata</taxon>
        <taxon>Vertebrata</taxon>
        <taxon>Euteleostomi</taxon>
        <taxon>Archelosauria</taxon>
        <taxon>Archosauria</taxon>
        <taxon>Dinosauria</taxon>
        <taxon>Saurischia</taxon>
        <taxon>Theropoda</taxon>
        <taxon>Coelurosauria</taxon>
        <taxon>Aves</taxon>
        <taxon>Neognathae</taxon>
        <taxon>Galloanserae</taxon>
        <taxon>Anseriformes</taxon>
        <taxon>Anatidae</taxon>
        <taxon>Anserinae</taxon>
        <taxon>Anser</taxon>
    </lineage>
</organism>
<dbReference type="Gene3D" id="2.70.50.40">
    <property type="entry name" value="GMP phosphodiesterase, delta subunit"/>
    <property type="match status" value="1"/>
</dbReference>
<dbReference type="Pfam" id="PF05351">
    <property type="entry name" value="GMP_PDE_delta"/>
    <property type="match status" value="1"/>
</dbReference>
<evidence type="ECO:0000313" key="4">
    <source>
        <dbReference type="Ensembl" id="ENSACDP00005020243.1"/>
    </source>
</evidence>
<sequence>MEGGPRQGGGTQAERPKPTPAAPGVPLQELRGCSPGSLLQLGAAGRLQEEPSPSPGPAARGPLLGGPLLGRAVPGLLVPKRLLPSRAVRYRRMLPWPRLAVRVAMPLTCRQMPFPAARVPKKILKCKAVSRELNFSSAEQMEKFRLEQKVYFKGQCLEEWFFEFGFVIPNSTNTWQSLIEAAPESQMMPANVLTGNVIIETKFYDDDLLVSTSRVRLFYV</sequence>
<dbReference type="Ensembl" id="ENSACDT00005024209.1">
    <property type="protein sequence ID" value="ENSACDP00005020243.1"/>
    <property type="gene ID" value="ENSACDG00005014674.1"/>
</dbReference>
<feature type="compositionally biased region" description="Gly residues" evidence="2">
    <location>
        <begin position="1"/>
        <end position="11"/>
    </location>
</feature>
<dbReference type="GO" id="GO:0005737">
    <property type="term" value="C:cytoplasm"/>
    <property type="evidence" value="ECO:0007669"/>
    <property type="project" value="TreeGrafter"/>
</dbReference>